<dbReference type="OrthoDB" id="9804934at2"/>
<dbReference type="PIRSF" id="PIRSF037215">
    <property type="entry name" value="Peptidase_M20B"/>
    <property type="match status" value="1"/>
</dbReference>
<keyword evidence="12" id="KW-1185">Reference proteome</keyword>
<dbReference type="EMBL" id="QGNZ01000002">
    <property type="protein sequence ID" value="PWS28007.1"/>
    <property type="molecule type" value="Genomic_DNA"/>
</dbReference>
<feature type="binding site" evidence="9">
    <location>
        <position position="205"/>
    </location>
    <ligand>
        <name>Zn(2+)</name>
        <dbReference type="ChEBI" id="CHEBI:29105"/>
        <label>1</label>
    </ligand>
</feature>
<evidence type="ECO:0000259" key="10">
    <source>
        <dbReference type="Pfam" id="PF07687"/>
    </source>
</evidence>
<feature type="binding site" evidence="9">
    <location>
        <position position="85"/>
    </location>
    <ligand>
        <name>Zn(2+)</name>
        <dbReference type="ChEBI" id="CHEBI:29105"/>
        <label>1</label>
    </ligand>
</feature>
<evidence type="ECO:0000256" key="5">
    <source>
        <dbReference type="ARBA" id="ARBA00022833"/>
    </source>
</evidence>
<dbReference type="Pfam" id="PF01546">
    <property type="entry name" value="Peptidase_M20"/>
    <property type="match status" value="1"/>
</dbReference>
<proteinExistence type="inferred from homology"/>
<evidence type="ECO:0000256" key="9">
    <source>
        <dbReference type="PIRSR" id="PIRSR037215-2"/>
    </source>
</evidence>
<evidence type="ECO:0000313" key="12">
    <source>
        <dbReference type="Proteomes" id="UP000245379"/>
    </source>
</evidence>
<feature type="domain" description="Peptidase M20 dimerisation" evidence="10">
    <location>
        <begin position="216"/>
        <end position="315"/>
    </location>
</feature>
<dbReference type="AlphaFoldDB" id="A0A317EP93"/>
<comment type="cofactor">
    <cofactor evidence="9">
        <name>Zn(2+)</name>
        <dbReference type="ChEBI" id="CHEBI:29105"/>
    </cofactor>
    <text evidence="9">Binds 2 Zn(2+) ions per subunit.</text>
</comment>
<feature type="binding site" evidence="9">
    <location>
        <position position="388"/>
    </location>
    <ligand>
        <name>Zn(2+)</name>
        <dbReference type="ChEBI" id="CHEBI:29105"/>
        <label>2</label>
    </ligand>
</feature>
<evidence type="ECO:0000256" key="2">
    <source>
        <dbReference type="ARBA" id="ARBA00022670"/>
    </source>
</evidence>
<dbReference type="InterPro" id="IPR010161">
    <property type="entry name" value="Peptidase_M20B"/>
</dbReference>
<keyword evidence="6" id="KW-0482">Metalloprotease</keyword>
<name>A0A317EP93_9SPHI</name>
<evidence type="ECO:0000256" key="3">
    <source>
        <dbReference type="ARBA" id="ARBA00022723"/>
    </source>
</evidence>
<keyword evidence="4" id="KW-0378">Hydrolase</keyword>
<feature type="binding site" evidence="9">
    <location>
        <position position="148"/>
    </location>
    <ligand>
        <name>Zn(2+)</name>
        <dbReference type="ChEBI" id="CHEBI:29105"/>
        <label>2</label>
    </ligand>
</feature>
<dbReference type="GO" id="GO:0005829">
    <property type="term" value="C:cytosol"/>
    <property type="evidence" value="ECO:0007669"/>
    <property type="project" value="TreeGrafter"/>
</dbReference>
<feature type="active site" evidence="8">
    <location>
        <position position="87"/>
    </location>
</feature>
<keyword evidence="5 9" id="KW-0862">Zinc</keyword>
<dbReference type="SUPFAM" id="SSF53187">
    <property type="entry name" value="Zn-dependent exopeptidases"/>
    <property type="match status" value="1"/>
</dbReference>
<evidence type="ECO:0000313" key="11">
    <source>
        <dbReference type="EMBL" id="PWS28007.1"/>
    </source>
</evidence>
<dbReference type="Gene3D" id="3.40.630.10">
    <property type="entry name" value="Zn peptidases"/>
    <property type="match status" value="1"/>
</dbReference>
<feature type="binding site" evidence="9">
    <location>
        <position position="148"/>
    </location>
    <ligand>
        <name>Zn(2+)</name>
        <dbReference type="ChEBI" id="CHEBI:29105"/>
        <label>1</label>
    </ligand>
</feature>
<dbReference type="Proteomes" id="UP000245379">
    <property type="component" value="Unassembled WGS sequence"/>
</dbReference>
<dbReference type="NCBIfam" id="NF009920">
    <property type="entry name" value="PRK13381.1"/>
    <property type="match status" value="1"/>
</dbReference>
<evidence type="ECO:0000256" key="8">
    <source>
        <dbReference type="PIRSR" id="PIRSR037215-1"/>
    </source>
</evidence>
<dbReference type="GO" id="GO:0006508">
    <property type="term" value="P:proteolysis"/>
    <property type="evidence" value="ECO:0007669"/>
    <property type="project" value="UniProtKB-UniRule"/>
</dbReference>
<evidence type="ECO:0000256" key="1">
    <source>
        <dbReference type="ARBA" id="ARBA00009692"/>
    </source>
</evidence>
<feature type="active site" description="Proton acceptor" evidence="8">
    <location>
        <position position="182"/>
    </location>
</feature>
<dbReference type="Pfam" id="PF07687">
    <property type="entry name" value="M20_dimer"/>
    <property type="match status" value="1"/>
</dbReference>
<dbReference type="InterPro" id="IPR001261">
    <property type="entry name" value="ArgE/DapE_CS"/>
</dbReference>
<sequence>MSNYININKSLEHRFIKYAKIDTQSDPESSTCPSTLKQKDLGNVLVQELLEMGINDAHMDENGYVYATIASTTDKNVPVICFCSHMDTSPDCSGEHVKPIIHSNYQGEDIILPDDHSIVLKMDEHKDLKHQIGNDIITASGTTLLGADNKAGVAEIMEAANFLIRNPDVKHGTIKILFTPDEEIGRGVDKADLKKLAADFGYTIDGETLGSIEDETFSADGAKLTIKGVSSHPGFAKGKMESAIKILAEILDTLPKDHLTPETTHQKEGFIHPVSIKGQVEEAEAQFIIRDFTDEKLEEHGQILDAVVKKVMEKYSKSTYELNIKAQYRNMKKVLDQYPQIVKYGIEAIERAGVVAKQQSIRGGTDGSRLSYLGLPCPNIFAGEHAFHSKQEWVSVQDMEKAVQTIINIAYIWEENS</sequence>
<dbReference type="SUPFAM" id="SSF55031">
    <property type="entry name" value="Bacterial exopeptidase dimerisation domain"/>
    <property type="match status" value="1"/>
</dbReference>
<dbReference type="InterPro" id="IPR002933">
    <property type="entry name" value="Peptidase_M20"/>
</dbReference>
<reference evidence="11 12" key="1">
    <citation type="submission" date="2018-05" db="EMBL/GenBank/DDBJ databases">
        <title>Pedobacter paludis sp. nov., isolated from wetland soil.</title>
        <authorList>
            <person name="Zhang Y."/>
            <person name="Wang G."/>
        </authorList>
    </citation>
    <scope>NUCLEOTIDE SEQUENCE [LARGE SCALE GENOMIC DNA]</scope>
    <source>
        <strain evidence="11 12">KCTC22721</strain>
    </source>
</reference>
<dbReference type="InterPro" id="IPR036264">
    <property type="entry name" value="Bact_exopeptidase_dim_dom"/>
</dbReference>
<comment type="caution">
    <text evidence="11">The sequence shown here is derived from an EMBL/GenBank/DDBJ whole genome shotgun (WGS) entry which is preliminary data.</text>
</comment>
<dbReference type="PANTHER" id="PTHR42994:SF1">
    <property type="entry name" value="PEPTIDASE T"/>
    <property type="match status" value="1"/>
</dbReference>
<evidence type="ECO:0000256" key="4">
    <source>
        <dbReference type="ARBA" id="ARBA00022801"/>
    </source>
</evidence>
<dbReference type="NCBIfam" id="TIGR01882">
    <property type="entry name" value="peptidase-T"/>
    <property type="match status" value="1"/>
</dbReference>
<dbReference type="Gene3D" id="3.30.70.360">
    <property type="match status" value="1"/>
</dbReference>
<dbReference type="GO" id="GO:0006518">
    <property type="term" value="P:peptide metabolic process"/>
    <property type="evidence" value="ECO:0007669"/>
    <property type="project" value="InterPro"/>
</dbReference>
<keyword evidence="3 9" id="KW-0479">Metal-binding</keyword>
<gene>
    <name evidence="11" type="primary">pepT</name>
    <name evidence="11" type="ORF">DHW03_10630</name>
</gene>
<dbReference type="GO" id="GO:0008237">
    <property type="term" value="F:metallopeptidase activity"/>
    <property type="evidence" value="ECO:0007669"/>
    <property type="project" value="UniProtKB-KW"/>
</dbReference>
<dbReference type="EC" id="3.4.11.4" evidence="7"/>
<evidence type="ECO:0000256" key="7">
    <source>
        <dbReference type="NCBIfam" id="TIGR01882"/>
    </source>
</evidence>
<dbReference type="NCBIfam" id="NF003976">
    <property type="entry name" value="PRK05469.1"/>
    <property type="match status" value="1"/>
</dbReference>
<dbReference type="GO" id="GO:0045148">
    <property type="term" value="F:tripeptide aminopeptidase activity"/>
    <property type="evidence" value="ECO:0007669"/>
    <property type="project" value="UniProtKB-UniRule"/>
</dbReference>
<comment type="similarity">
    <text evidence="1">Belongs to the peptidase M20B family.</text>
</comment>
<evidence type="ECO:0000256" key="6">
    <source>
        <dbReference type="ARBA" id="ARBA00023049"/>
    </source>
</evidence>
<keyword evidence="2" id="KW-0645">Protease</keyword>
<dbReference type="PROSITE" id="PS00759">
    <property type="entry name" value="ARGE_DAPE_CPG2_2"/>
    <property type="match status" value="1"/>
</dbReference>
<dbReference type="PANTHER" id="PTHR42994">
    <property type="entry name" value="PEPTIDASE T"/>
    <property type="match status" value="1"/>
</dbReference>
<dbReference type="CDD" id="cd03892">
    <property type="entry name" value="M20_peptT"/>
    <property type="match status" value="1"/>
</dbReference>
<accession>A0A317EP93</accession>
<dbReference type="InterPro" id="IPR011650">
    <property type="entry name" value="Peptidase_M20_dimer"/>
</dbReference>
<dbReference type="GO" id="GO:0008270">
    <property type="term" value="F:zinc ion binding"/>
    <property type="evidence" value="ECO:0007669"/>
    <property type="project" value="InterPro"/>
</dbReference>
<organism evidence="11 12">
    <name type="scientific">Pedobacter yonginense</name>
    <dbReference type="NCBI Taxonomy" id="651869"/>
    <lineage>
        <taxon>Bacteria</taxon>
        <taxon>Pseudomonadati</taxon>
        <taxon>Bacteroidota</taxon>
        <taxon>Sphingobacteriia</taxon>
        <taxon>Sphingobacteriales</taxon>
        <taxon>Sphingobacteriaceae</taxon>
        <taxon>Pedobacter</taxon>
    </lineage>
</organism>
<dbReference type="RefSeq" id="WP_109925768.1">
    <property type="nucleotide sequence ID" value="NZ_QGNZ01000002.1"/>
</dbReference>
<feature type="binding site" evidence="9">
    <location>
        <position position="183"/>
    </location>
    <ligand>
        <name>Zn(2+)</name>
        <dbReference type="ChEBI" id="CHEBI:29105"/>
        <label>2</label>
    </ligand>
</feature>
<protein>
    <recommendedName>
        <fullName evidence="7">Peptidase T</fullName>
        <ecNumber evidence="7">3.4.11.4</ecNumber>
    </recommendedName>
</protein>